<gene>
    <name evidence="1" type="ORF">AYJ70_18255</name>
</gene>
<evidence type="ECO:0000313" key="1">
    <source>
        <dbReference type="EMBL" id="OAH57049.1"/>
    </source>
</evidence>
<sequence length="63" mass="7134">MLDAFANIFFGIFEHGELLIGTKPVNVLLHKQDIGFLPIENQDGTPPECPALFFHFFQIVFKA</sequence>
<name>A0AAP7FSN3_9PSED</name>
<dbReference type="EMBL" id="LSTU01000003">
    <property type="protein sequence ID" value="OAH57049.1"/>
    <property type="molecule type" value="Genomic_DNA"/>
</dbReference>
<protein>
    <submittedName>
        <fullName evidence="1">Uncharacterized protein</fullName>
    </submittedName>
</protein>
<comment type="caution">
    <text evidence="1">The sequence shown here is derived from an EMBL/GenBank/DDBJ whole genome shotgun (WGS) entry which is preliminary data.</text>
</comment>
<dbReference type="Proteomes" id="UP000077242">
    <property type="component" value="Unassembled WGS sequence"/>
</dbReference>
<evidence type="ECO:0000313" key="2">
    <source>
        <dbReference type="Proteomes" id="UP000077242"/>
    </source>
</evidence>
<dbReference type="AlphaFoldDB" id="A0AAP7FSN3"/>
<reference evidence="2" key="1">
    <citation type="submission" date="2016-02" db="EMBL/GenBank/DDBJ databases">
        <title>Dietzia cinnamea strain CD11_5 genome sequencing and assembly.</title>
        <authorList>
            <person name="Kaur G."/>
            <person name="Nair G.R."/>
            <person name="Mayilraj S."/>
        </authorList>
    </citation>
    <scope>NUCLEOTIDE SEQUENCE [LARGE SCALE GENOMIC DNA]</scope>
    <source>
        <strain evidence="2">CD10_2</strain>
    </source>
</reference>
<proteinExistence type="predicted"/>
<organism evidence="1 2">
    <name type="scientific">Pseudomonas monteilii</name>
    <dbReference type="NCBI Taxonomy" id="76759"/>
    <lineage>
        <taxon>Bacteria</taxon>
        <taxon>Pseudomonadati</taxon>
        <taxon>Pseudomonadota</taxon>
        <taxon>Gammaproteobacteria</taxon>
        <taxon>Pseudomonadales</taxon>
        <taxon>Pseudomonadaceae</taxon>
        <taxon>Pseudomonas</taxon>
    </lineage>
</organism>
<accession>A0AAP7FSN3</accession>